<keyword evidence="4" id="KW-1185">Reference proteome</keyword>
<keyword evidence="2" id="KW-0472">Membrane</keyword>
<organism evidence="3 4">
    <name type="scientific">Saguinus oedipus</name>
    <name type="common">Cotton-top tamarin</name>
    <name type="synonym">Oedipomidas oedipus</name>
    <dbReference type="NCBI Taxonomy" id="9490"/>
    <lineage>
        <taxon>Eukaryota</taxon>
        <taxon>Metazoa</taxon>
        <taxon>Chordata</taxon>
        <taxon>Craniata</taxon>
        <taxon>Vertebrata</taxon>
        <taxon>Euteleostomi</taxon>
        <taxon>Mammalia</taxon>
        <taxon>Eutheria</taxon>
        <taxon>Euarchontoglires</taxon>
        <taxon>Primates</taxon>
        <taxon>Haplorrhini</taxon>
        <taxon>Platyrrhini</taxon>
        <taxon>Cebidae</taxon>
        <taxon>Callitrichinae</taxon>
        <taxon>Saguinus</taxon>
    </lineage>
</organism>
<reference evidence="3 4" key="1">
    <citation type="submission" date="2023-05" db="EMBL/GenBank/DDBJ databases">
        <title>B98-5 Cell Line De Novo Hybrid Assembly: An Optical Mapping Approach.</title>
        <authorList>
            <person name="Kananen K."/>
            <person name="Auerbach J.A."/>
            <person name="Kautto E."/>
            <person name="Blachly J.S."/>
        </authorList>
    </citation>
    <scope>NUCLEOTIDE SEQUENCE [LARGE SCALE GENOMIC DNA]</scope>
    <source>
        <strain evidence="3">B95-8</strain>
        <tissue evidence="3">Cell line</tissue>
    </source>
</reference>
<comment type="caution">
    <text evidence="3">The sequence shown here is derived from an EMBL/GenBank/DDBJ whole genome shotgun (WGS) entry which is preliminary data.</text>
</comment>
<evidence type="ECO:0000256" key="2">
    <source>
        <dbReference type="SAM" id="Phobius"/>
    </source>
</evidence>
<feature type="region of interest" description="Disordered" evidence="1">
    <location>
        <begin position="1"/>
        <end position="68"/>
    </location>
</feature>
<sequence length="206" mass="21794">MGLASGSSSSSWHHKPCCTRLPNRRRGSWNLARGSVSPLRGPVDPAEAPCPSGSASTQGGRNTAAAETTAHCATTQTQLTHLPALLPMADGLFQRRPWGPEQIRPDPKSEGLFDKPPPEDPPAARAPRSASAAGKKAGRRAGGRAQGGRAGQPPKAAARCQLKEEAPPLDEGCYLDHFPHLSVFIYAAIAFSITSCIFTYIHLQLA</sequence>
<feature type="region of interest" description="Disordered" evidence="1">
    <location>
        <begin position="95"/>
        <end position="157"/>
    </location>
</feature>
<feature type="compositionally biased region" description="Low complexity" evidence="1">
    <location>
        <begin position="123"/>
        <end position="135"/>
    </location>
</feature>
<evidence type="ECO:0000313" key="3">
    <source>
        <dbReference type="EMBL" id="KAK2111596.1"/>
    </source>
</evidence>
<protein>
    <submittedName>
        <fullName evidence="3">Uncharacterized protein</fullName>
    </submittedName>
</protein>
<feature type="transmembrane region" description="Helical" evidence="2">
    <location>
        <begin position="183"/>
        <end position="203"/>
    </location>
</feature>
<evidence type="ECO:0000256" key="1">
    <source>
        <dbReference type="SAM" id="MobiDB-lite"/>
    </source>
</evidence>
<feature type="compositionally biased region" description="Low complexity" evidence="1">
    <location>
        <begin position="1"/>
        <end position="11"/>
    </location>
</feature>
<keyword evidence="2" id="KW-1133">Transmembrane helix</keyword>
<accession>A0ABQ9VQG3</accession>
<feature type="compositionally biased region" description="Basic and acidic residues" evidence="1">
    <location>
        <begin position="103"/>
        <end position="118"/>
    </location>
</feature>
<proteinExistence type="predicted"/>
<gene>
    <name evidence="3" type="ORF">P7K49_011342</name>
</gene>
<name>A0ABQ9VQG3_SAGOE</name>
<keyword evidence="2" id="KW-0812">Transmembrane</keyword>
<evidence type="ECO:0000313" key="4">
    <source>
        <dbReference type="Proteomes" id="UP001266305"/>
    </source>
</evidence>
<feature type="compositionally biased region" description="Basic residues" evidence="1">
    <location>
        <begin position="12"/>
        <end position="27"/>
    </location>
</feature>
<dbReference type="EMBL" id="JASSZA010000005">
    <property type="protein sequence ID" value="KAK2111596.1"/>
    <property type="molecule type" value="Genomic_DNA"/>
</dbReference>
<dbReference type="Proteomes" id="UP001266305">
    <property type="component" value="Unassembled WGS sequence"/>
</dbReference>